<dbReference type="InterPro" id="IPR038740">
    <property type="entry name" value="BioF2-like_GNAT_dom"/>
</dbReference>
<dbReference type="InterPro" id="IPR016181">
    <property type="entry name" value="Acyl_CoA_acyltransferase"/>
</dbReference>
<reference evidence="3 4" key="1">
    <citation type="submission" date="2014-04" db="EMBL/GenBank/DDBJ databases">
        <title>A comprehensive comparison of genomes of Erythrobacter spp. Strains.</title>
        <authorList>
            <person name="Zheng Q."/>
        </authorList>
    </citation>
    <scope>NUCLEOTIDE SEQUENCE [LARGE SCALE GENOMIC DNA]</scope>
    <source>
        <strain evidence="3 4">DSM 8509</strain>
    </source>
</reference>
<dbReference type="Pfam" id="PF13480">
    <property type="entry name" value="Acetyltransf_6"/>
    <property type="match status" value="1"/>
</dbReference>
<protein>
    <submittedName>
        <fullName evidence="3">Cellulose biosynthesis protein CelD</fullName>
    </submittedName>
</protein>
<dbReference type="KEGG" id="elq:Ga0102493_113114"/>
<name>A0A074MVW3_9SPHN</name>
<keyword evidence="4" id="KW-1185">Reference proteome</keyword>
<evidence type="ECO:0000259" key="2">
    <source>
        <dbReference type="Pfam" id="PF13480"/>
    </source>
</evidence>
<feature type="compositionally biased region" description="Low complexity" evidence="1">
    <location>
        <begin position="15"/>
        <end position="25"/>
    </location>
</feature>
<sequence length="398" mass="44280">MDMAHSPRLAWERGAATAQTRAPAADRPPARIAIIDPAALGEPSFRARWEMLAREAAEPNPFLEPWFLLPGLARWGKAGRATIKAFFIGERLCGLYPVVRAQRSYGYPVAHATGWLHANAFCGTPLVARGFEHAFWRALFAHFDRSARRALFLHVPMMPERGPVGEALEEVLAEQGRARTLARRESRAMLASDAGPAAYLEISMTAKKRKELRRQHARLAELGDLTFERCEGDERIAHWTREFLALEASGWKGEAGSALASHADTTGFFAETLAGAAAAGRLERLALRLDGAPVAMLANFLCPPAAFSFKTAFDERFARFSPGLLLQLENLALMERPGIEWADSCAAEGHSMIERLWREKRTLASHNIAIAGRPRRALYGALMRWENRRRIIRPGRPE</sequence>
<dbReference type="AlphaFoldDB" id="A0A074MVW3"/>
<dbReference type="SUPFAM" id="SSF55729">
    <property type="entry name" value="Acyl-CoA N-acyltransferases (Nat)"/>
    <property type="match status" value="1"/>
</dbReference>
<dbReference type="PATRIC" id="fig|39960.10.peg.2209"/>
<accession>A0A074MVW3</accession>
<dbReference type="EMBL" id="JMIX01000002">
    <property type="protein sequence ID" value="KEO99126.1"/>
    <property type="molecule type" value="Genomic_DNA"/>
</dbReference>
<organism evidence="3 4">
    <name type="scientific">Erythrobacter litoralis</name>
    <dbReference type="NCBI Taxonomy" id="39960"/>
    <lineage>
        <taxon>Bacteria</taxon>
        <taxon>Pseudomonadati</taxon>
        <taxon>Pseudomonadota</taxon>
        <taxon>Alphaproteobacteria</taxon>
        <taxon>Sphingomonadales</taxon>
        <taxon>Erythrobacteraceae</taxon>
        <taxon>Erythrobacter/Porphyrobacter group</taxon>
        <taxon>Erythrobacter</taxon>
    </lineage>
</organism>
<dbReference type="Proteomes" id="UP000027866">
    <property type="component" value="Unassembled WGS sequence"/>
</dbReference>
<evidence type="ECO:0000313" key="3">
    <source>
        <dbReference type="EMBL" id="KEO99126.1"/>
    </source>
</evidence>
<comment type="caution">
    <text evidence="3">The sequence shown here is derived from an EMBL/GenBank/DDBJ whole genome shotgun (WGS) entry which is preliminary data.</text>
</comment>
<evidence type="ECO:0000313" key="4">
    <source>
        <dbReference type="Proteomes" id="UP000027866"/>
    </source>
</evidence>
<feature type="region of interest" description="Disordered" evidence="1">
    <location>
        <begin position="1"/>
        <end position="25"/>
    </location>
</feature>
<proteinExistence type="predicted"/>
<gene>
    <name evidence="3" type="ORF">EH32_04715</name>
</gene>
<feature type="domain" description="BioF2-like acetyltransferase" evidence="2">
    <location>
        <begin position="206"/>
        <end position="344"/>
    </location>
</feature>
<evidence type="ECO:0000256" key="1">
    <source>
        <dbReference type="SAM" id="MobiDB-lite"/>
    </source>
</evidence>